<sequence>MIWANDYRDILNDEVLTMSSILLPNTAILQDDNAAIQTAKKKKVQSWFEEHQDIIKHLPWPAQPPDLNLIEPLWGIPEQLVRSRFPAPSSLKQSTDTRSEI</sequence>
<keyword evidence="2" id="KW-1185">Reference proteome</keyword>
<reference evidence="1 2" key="1">
    <citation type="journal article" date="2024" name="BMC Genomics">
        <title>De novo assembly and annotation of Popillia japonica's genome with initial clues to its potential as an invasive pest.</title>
        <authorList>
            <person name="Cucini C."/>
            <person name="Boschi S."/>
            <person name="Funari R."/>
            <person name="Cardaioli E."/>
            <person name="Iannotti N."/>
            <person name="Marturano G."/>
            <person name="Paoli F."/>
            <person name="Bruttini M."/>
            <person name="Carapelli A."/>
            <person name="Frati F."/>
            <person name="Nardi F."/>
        </authorList>
    </citation>
    <scope>NUCLEOTIDE SEQUENCE [LARGE SCALE GENOMIC DNA]</scope>
    <source>
        <strain evidence="1">DMR45628</strain>
    </source>
</reference>
<dbReference type="Gene3D" id="3.30.420.10">
    <property type="entry name" value="Ribonuclease H-like superfamily/Ribonuclease H"/>
    <property type="match status" value="1"/>
</dbReference>
<evidence type="ECO:0008006" key="3">
    <source>
        <dbReference type="Google" id="ProtNLM"/>
    </source>
</evidence>
<comment type="caution">
    <text evidence="1">The sequence shown here is derived from an EMBL/GenBank/DDBJ whole genome shotgun (WGS) entry which is preliminary data.</text>
</comment>
<evidence type="ECO:0000313" key="2">
    <source>
        <dbReference type="Proteomes" id="UP001458880"/>
    </source>
</evidence>
<protein>
    <recommendedName>
        <fullName evidence="3">Tc1-like transposase DDE domain-containing protein</fullName>
    </recommendedName>
</protein>
<dbReference type="AlphaFoldDB" id="A0AAW1MIN9"/>
<name>A0AAW1MIN9_POPJA</name>
<evidence type="ECO:0000313" key="1">
    <source>
        <dbReference type="EMBL" id="KAK9747249.1"/>
    </source>
</evidence>
<organism evidence="1 2">
    <name type="scientific">Popillia japonica</name>
    <name type="common">Japanese beetle</name>
    <dbReference type="NCBI Taxonomy" id="7064"/>
    <lineage>
        <taxon>Eukaryota</taxon>
        <taxon>Metazoa</taxon>
        <taxon>Ecdysozoa</taxon>
        <taxon>Arthropoda</taxon>
        <taxon>Hexapoda</taxon>
        <taxon>Insecta</taxon>
        <taxon>Pterygota</taxon>
        <taxon>Neoptera</taxon>
        <taxon>Endopterygota</taxon>
        <taxon>Coleoptera</taxon>
        <taxon>Polyphaga</taxon>
        <taxon>Scarabaeiformia</taxon>
        <taxon>Scarabaeidae</taxon>
        <taxon>Rutelinae</taxon>
        <taxon>Popillia</taxon>
    </lineage>
</organism>
<proteinExistence type="predicted"/>
<dbReference type="GO" id="GO:0003676">
    <property type="term" value="F:nucleic acid binding"/>
    <property type="evidence" value="ECO:0007669"/>
    <property type="project" value="InterPro"/>
</dbReference>
<accession>A0AAW1MIN9</accession>
<dbReference type="Proteomes" id="UP001458880">
    <property type="component" value="Unassembled WGS sequence"/>
</dbReference>
<dbReference type="EMBL" id="JASPKY010000032">
    <property type="protein sequence ID" value="KAK9747249.1"/>
    <property type="molecule type" value="Genomic_DNA"/>
</dbReference>
<gene>
    <name evidence="1" type="ORF">QE152_g5485</name>
</gene>
<dbReference type="InterPro" id="IPR036397">
    <property type="entry name" value="RNaseH_sf"/>
</dbReference>